<dbReference type="PANTHER" id="PTHR39535:SF2">
    <property type="entry name" value="HTTM DOMAIN-CONTAINING PROTEIN"/>
    <property type="match status" value="1"/>
</dbReference>
<evidence type="ECO:0000256" key="5">
    <source>
        <dbReference type="SAM" id="Phobius"/>
    </source>
</evidence>
<keyword evidence="2 5" id="KW-0812">Transmembrane</keyword>
<evidence type="ECO:0000256" key="2">
    <source>
        <dbReference type="ARBA" id="ARBA00022692"/>
    </source>
</evidence>
<keyword evidence="3 5" id="KW-1133">Transmembrane helix</keyword>
<reference evidence="7" key="1">
    <citation type="submission" date="2024-05" db="EMBL/GenBank/DDBJ databases">
        <title>Planctomycetes of the genus Singulisphaera possess chitinolytic capabilities.</title>
        <authorList>
            <person name="Ivanova A."/>
        </authorList>
    </citation>
    <scope>NUCLEOTIDE SEQUENCE</scope>
    <source>
        <strain evidence="7">Ch08T</strain>
    </source>
</reference>
<dbReference type="Pfam" id="PF04134">
    <property type="entry name" value="DCC1-like"/>
    <property type="match status" value="1"/>
</dbReference>
<evidence type="ECO:0000313" key="7">
    <source>
        <dbReference type="EMBL" id="XBH04908.1"/>
    </source>
</evidence>
<feature type="transmembrane region" description="Helical" evidence="5">
    <location>
        <begin position="99"/>
        <end position="127"/>
    </location>
</feature>
<dbReference type="InterPro" id="IPR007263">
    <property type="entry name" value="DCC1-like"/>
</dbReference>
<evidence type="ECO:0000256" key="3">
    <source>
        <dbReference type="ARBA" id="ARBA00022989"/>
    </source>
</evidence>
<feature type="domain" description="HTTM-like" evidence="6">
    <location>
        <begin position="28"/>
        <end position="322"/>
    </location>
</feature>
<dbReference type="InterPro" id="IPR052964">
    <property type="entry name" value="Sporulation_signal_mat"/>
</dbReference>
<sequence>MRRLMKSLADYPATLWNAVIRSWNVFFFTPADPTVLGLIRIGVGALLFWSLLVYGLDLQAFFGSDGWADPESVRFVNRMQAPAAWSFWFLVPDALLRPVWVACLVIVAMFTVGLWSRVTAVLAWVIVVSISRRVPVSLFGFDQIISAWTLYLAFSFASGQAVSLDRFLSRYRQARAAVARRRHDGRWVVPSGLPAPSVSANLALRLIQLHLILIYGMAGLAKLQGPSWWSGTAIWGVLASAEFGQFDLTWLAAYPWLLNFMTHSTLVFEVGYPILIWVRVLRPLVLLTALLMHAGIAISAPGLTEFGLAMFAGNLAFVSGPWLRSLVTGDNQPKGRVLYDGACPRCRASMALLAAGDPDRMLEPVDLTAVEVATIHPSLTKAACMKAMHVVRTDGRIDVGYDAVVTLGRWIPLFWPLGLIGSLPILSWGGHRAYNAIAASRPRDVVCTDDICGIHPPSSVA</sequence>
<dbReference type="InterPro" id="IPR011020">
    <property type="entry name" value="HTTM-like"/>
</dbReference>
<evidence type="ECO:0000256" key="1">
    <source>
        <dbReference type="ARBA" id="ARBA00004127"/>
    </source>
</evidence>
<proteinExistence type="predicted"/>
<evidence type="ECO:0000256" key="4">
    <source>
        <dbReference type="ARBA" id="ARBA00023136"/>
    </source>
</evidence>
<dbReference type="PANTHER" id="PTHR39535">
    <property type="entry name" value="SPORULATION-DELAYING PROTEIN SDPB"/>
    <property type="match status" value="1"/>
</dbReference>
<accession>A0AAU7CIJ6</accession>
<feature type="transmembrane region" description="Helical" evidence="5">
    <location>
        <begin position="35"/>
        <end position="56"/>
    </location>
</feature>
<dbReference type="GO" id="GO:0012505">
    <property type="term" value="C:endomembrane system"/>
    <property type="evidence" value="ECO:0007669"/>
    <property type="project" value="UniProtKB-SubCell"/>
</dbReference>
<gene>
    <name evidence="7" type="ORF">V5E97_02505</name>
</gene>
<comment type="subcellular location">
    <subcellularLocation>
        <location evidence="1">Endomembrane system</location>
        <topology evidence="1">Multi-pass membrane protein</topology>
    </subcellularLocation>
</comment>
<keyword evidence="4 5" id="KW-0472">Membrane</keyword>
<dbReference type="EMBL" id="CP155447">
    <property type="protein sequence ID" value="XBH04908.1"/>
    <property type="molecule type" value="Genomic_DNA"/>
</dbReference>
<organism evidence="7">
    <name type="scientific">Singulisphaera sp. Ch08</name>
    <dbReference type="NCBI Taxonomy" id="3120278"/>
    <lineage>
        <taxon>Bacteria</taxon>
        <taxon>Pseudomonadati</taxon>
        <taxon>Planctomycetota</taxon>
        <taxon>Planctomycetia</taxon>
        <taxon>Isosphaerales</taxon>
        <taxon>Isosphaeraceae</taxon>
        <taxon>Singulisphaera</taxon>
    </lineage>
</organism>
<feature type="transmembrane region" description="Helical" evidence="5">
    <location>
        <begin position="139"/>
        <end position="162"/>
    </location>
</feature>
<dbReference type="AlphaFoldDB" id="A0AAU7CIJ6"/>
<dbReference type="GO" id="GO:0015035">
    <property type="term" value="F:protein-disulfide reductase activity"/>
    <property type="evidence" value="ECO:0007669"/>
    <property type="project" value="InterPro"/>
</dbReference>
<dbReference type="SMART" id="SM00752">
    <property type="entry name" value="HTTM"/>
    <property type="match status" value="1"/>
</dbReference>
<evidence type="ECO:0000259" key="6">
    <source>
        <dbReference type="SMART" id="SM00752"/>
    </source>
</evidence>
<dbReference type="RefSeq" id="WP_406697710.1">
    <property type="nucleotide sequence ID" value="NZ_CP155447.1"/>
</dbReference>
<name>A0AAU7CIJ6_9BACT</name>
<protein>
    <submittedName>
        <fullName evidence="7">DCC1-like thiol-disulfide oxidoreductase family protein</fullName>
    </submittedName>
</protein>